<evidence type="ECO:0000256" key="4">
    <source>
        <dbReference type="SAM" id="Phobius"/>
    </source>
</evidence>
<dbReference type="GO" id="GO:0004553">
    <property type="term" value="F:hydrolase activity, hydrolyzing O-glycosyl compounds"/>
    <property type="evidence" value="ECO:0007669"/>
    <property type="project" value="InterPro"/>
</dbReference>
<dbReference type="InterPro" id="IPR017853">
    <property type="entry name" value="GH"/>
</dbReference>
<feature type="domain" description="Glycoside hydrolase family 5" evidence="5">
    <location>
        <begin position="64"/>
        <end position="335"/>
    </location>
</feature>
<dbReference type="SUPFAM" id="SSF51445">
    <property type="entry name" value="(Trans)glycosidases"/>
    <property type="match status" value="1"/>
</dbReference>
<evidence type="ECO:0000313" key="7">
    <source>
        <dbReference type="Proteomes" id="UP000218437"/>
    </source>
</evidence>
<evidence type="ECO:0000259" key="5">
    <source>
        <dbReference type="Pfam" id="PF00150"/>
    </source>
</evidence>
<organism evidence="6 7">
    <name type="scientific">Janthinobacterium svalbardensis</name>
    <dbReference type="NCBI Taxonomy" id="368607"/>
    <lineage>
        <taxon>Bacteria</taxon>
        <taxon>Pseudomonadati</taxon>
        <taxon>Pseudomonadota</taxon>
        <taxon>Betaproteobacteria</taxon>
        <taxon>Burkholderiales</taxon>
        <taxon>Oxalobacteraceae</taxon>
        <taxon>Janthinobacterium</taxon>
    </lineage>
</organism>
<keyword evidence="4" id="KW-0812">Transmembrane</keyword>
<evidence type="ECO:0000313" key="6">
    <source>
        <dbReference type="EMBL" id="ATD60239.1"/>
    </source>
</evidence>
<evidence type="ECO:0000256" key="2">
    <source>
        <dbReference type="ARBA" id="ARBA00023295"/>
    </source>
</evidence>
<name>A0A290WTK3_9BURK</name>
<dbReference type="EMBL" id="CP023422">
    <property type="protein sequence ID" value="ATD60239.1"/>
    <property type="molecule type" value="Genomic_DNA"/>
</dbReference>
<proteinExistence type="inferred from homology"/>
<protein>
    <submittedName>
        <fullName evidence="6">Cellulase</fullName>
    </submittedName>
</protein>
<keyword evidence="4" id="KW-0472">Membrane</keyword>
<dbReference type="InterPro" id="IPR001547">
    <property type="entry name" value="Glyco_hydro_5"/>
</dbReference>
<feature type="transmembrane region" description="Helical" evidence="4">
    <location>
        <begin position="33"/>
        <end position="51"/>
    </location>
</feature>
<dbReference type="AlphaFoldDB" id="A0A290WTK3"/>
<dbReference type="Pfam" id="PF00150">
    <property type="entry name" value="Cellulase"/>
    <property type="match status" value="1"/>
</dbReference>
<gene>
    <name evidence="6" type="ORF">CNX70_08570</name>
</gene>
<dbReference type="Proteomes" id="UP000218437">
    <property type="component" value="Chromosome"/>
</dbReference>
<sequence length="366" mass="39758">MKFLFETVRQLSSDHREPDAGSAMAGAERLRRGALGVLLAAAMAVAVPAGAACLDKAPLRGVNLAGAEFNGGKIPGTVFKDFMYPSASDISYFANLGANMLRLPFRWERLQPVAGGPLDPTQLRFIAKVVETAKSRGMCVLLDAHNYGAYNNIPLGRPGATTEDFADFWVRMSVAFPDVDTVALGLMNEPVLTSLRQWGETSKATLAKLRENDAKHLVVIAGGTYSGAHDWATPRDGVSNATTFASVKDPLARTLIEVHQYVDSNYSGTKADCISPAKLTDILEKVRVWAVANKQSLFMGEFGVADTPECRPTLQAALTSMRNAPWAGWTYWSAGAWWGKNYIFSVQPVVGVTRNSLSLLQVEWQK</sequence>
<keyword evidence="7" id="KW-1185">Reference proteome</keyword>
<dbReference type="PANTHER" id="PTHR34142:SF1">
    <property type="entry name" value="GLYCOSIDE HYDROLASE FAMILY 5 DOMAIN-CONTAINING PROTEIN"/>
    <property type="match status" value="1"/>
</dbReference>
<evidence type="ECO:0000256" key="3">
    <source>
        <dbReference type="RuleBase" id="RU361153"/>
    </source>
</evidence>
<evidence type="ECO:0000256" key="1">
    <source>
        <dbReference type="ARBA" id="ARBA00022801"/>
    </source>
</evidence>
<dbReference type="RefSeq" id="WP_096234361.1">
    <property type="nucleotide sequence ID" value="NZ_CP023422.1"/>
</dbReference>
<keyword evidence="4" id="KW-1133">Transmembrane helix</keyword>
<reference evidence="6 7" key="1">
    <citation type="submission" date="2017-09" db="EMBL/GenBank/DDBJ databases">
        <title>Complete genome sequence of Janthinobacterium svalbardensis PAMC 27463.</title>
        <authorList>
            <person name="Cho Y.-J."/>
            <person name="Cho A."/>
            <person name="Kim O.-S."/>
            <person name="Lee J.-I."/>
        </authorList>
    </citation>
    <scope>NUCLEOTIDE SEQUENCE [LARGE SCALE GENOMIC DNA]</scope>
    <source>
        <strain evidence="6 7">PAMC 27463</strain>
    </source>
</reference>
<accession>A0A290WTK3</accession>
<keyword evidence="1 3" id="KW-0378">Hydrolase</keyword>
<keyword evidence="2 3" id="KW-0326">Glycosidase</keyword>
<comment type="similarity">
    <text evidence="3">Belongs to the glycosyl hydrolase 5 (cellulase A) family.</text>
</comment>
<dbReference type="PANTHER" id="PTHR34142">
    <property type="entry name" value="ENDO-BETA-1,4-GLUCANASE A"/>
    <property type="match status" value="1"/>
</dbReference>
<dbReference type="GO" id="GO:0009251">
    <property type="term" value="P:glucan catabolic process"/>
    <property type="evidence" value="ECO:0007669"/>
    <property type="project" value="TreeGrafter"/>
</dbReference>
<dbReference type="Gene3D" id="3.20.20.80">
    <property type="entry name" value="Glycosidases"/>
    <property type="match status" value="1"/>
</dbReference>
<dbReference type="KEGG" id="jsv:CNX70_08570"/>